<name>A0A0V1GIQ1_TRIPS</name>
<evidence type="ECO:0000313" key="1">
    <source>
        <dbReference type="EMBL" id="KRY98090.1"/>
    </source>
</evidence>
<proteinExistence type="predicted"/>
<evidence type="ECO:0000313" key="2">
    <source>
        <dbReference type="Proteomes" id="UP000054805"/>
    </source>
</evidence>
<sequence>MIIKASNHRYGSDAKPFFLKCTNQQINQQWNTNKRTSPLPIAVK</sequence>
<keyword evidence="2" id="KW-1185">Reference proteome</keyword>
<dbReference type="Proteomes" id="UP000054805">
    <property type="component" value="Unassembled WGS sequence"/>
</dbReference>
<protein>
    <submittedName>
        <fullName evidence="1">Uncharacterized protein</fullName>
    </submittedName>
</protein>
<dbReference type="EMBL" id="JYDS01001956">
    <property type="protein sequence ID" value="KRY98090.1"/>
    <property type="molecule type" value="Genomic_DNA"/>
</dbReference>
<comment type="caution">
    <text evidence="1">The sequence shown here is derived from an EMBL/GenBank/DDBJ whole genome shotgun (WGS) entry which is preliminary data.</text>
</comment>
<gene>
    <name evidence="1" type="ORF">T4B_5288</name>
</gene>
<accession>A0A0V1GIQ1</accession>
<organism evidence="1 2">
    <name type="scientific">Trichinella pseudospiralis</name>
    <name type="common">Parasitic roundworm</name>
    <dbReference type="NCBI Taxonomy" id="6337"/>
    <lineage>
        <taxon>Eukaryota</taxon>
        <taxon>Metazoa</taxon>
        <taxon>Ecdysozoa</taxon>
        <taxon>Nematoda</taxon>
        <taxon>Enoplea</taxon>
        <taxon>Dorylaimia</taxon>
        <taxon>Trichinellida</taxon>
        <taxon>Trichinellidae</taxon>
        <taxon>Trichinella</taxon>
    </lineage>
</organism>
<dbReference type="AlphaFoldDB" id="A0A0V1GIQ1"/>
<reference evidence="1 2" key="1">
    <citation type="submission" date="2015-01" db="EMBL/GenBank/DDBJ databases">
        <title>Evolution of Trichinella species and genotypes.</title>
        <authorList>
            <person name="Korhonen P.K."/>
            <person name="Edoardo P."/>
            <person name="Giuseppe L.R."/>
            <person name="Gasser R.B."/>
        </authorList>
    </citation>
    <scope>NUCLEOTIDE SEQUENCE [LARGE SCALE GENOMIC DNA]</scope>
    <source>
        <strain evidence="1">ISS588</strain>
    </source>
</reference>